<dbReference type="AlphaFoldDB" id="A0AAV7Q1F0"/>
<dbReference type="EMBL" id="JANPWB010000010">
    <property type="protein sequence ID" value="KAJ1134391.1"/>
    <property type="molecule type" value="Genomic_DNA"/>
</dbReference>
<organism evidence="2 3">
    <name type="scientific">Pleurodeles waltl</name>
    <name type="common">Iberian ribbed newt</name>
    <dbReference type="NCBI Taxonomy" id="8319"/>
    <lineage>
        <taxon>Eukaryota</taxon>
        <taxon>Metazoa</taxon>
        <taxon>Chordata</taxon>
        <taxon>Craniata</taxon>
        <taxon>Vertebrata</taxon>
        <taxon>Euteleostomi</taxon>
        <taxon>Amphibia</taxon>
        <taxon>Batrachia</taxon>
        <taxon>Caudata</taxon>
        <taxon>Salamandroidea</taxon>
        <taxon>Salamandridae</taxon>
        <taxon>Pleurodelinae</taxon>
        <taxon>Pleurodeles</taxon>
    </lineage>
</organism>
<evidence type="ECO:0000256" key="1">
    <source>
        <dbReference type="SAM" id="MobiDB-lite"/>
    </source>
</evidence>
<evidence type="ECO:0000313" key="2">
    <source>
        <dbReference type="EMBL" id="KAJ1134391.1"/>
    </source>
</evidence>
<comment type="caution">
    <text evidence="2">The sequence shown here is derived from an EMBL/GenBank/DDBJ whole genome shotgun (WGS) entry which is preliminary data.</text>
</comment>
<feature type="region of interest" description="Disordered" evidence="1">
    <location>
        <begin position="1"/>
        <end position="22"/>
    </location>
</feature>
<proteinExistence type="predicted"/>
<sequence>MGHGRKPNKFRTGTERDAAARQDMTLATKVGTAYLPRATAIDPCCRGTWCSCLGHTHLHVARRPRTATERDRIAAAAVQKKGKKEGLHM</sequence>
<name>A0AAV7Q1F0_PLEWA</name>
<accession>A0AAV7Q1F0</accession>
<dbReference type="Proteomes" id="UP001066276">
    <property type="component" value="Chromosome 6"/>
</dbReference>
<protein>
    <submittedName>
        <fullName evidence="2">Uncharacterized protein</fullName>
    </submittedName>
</protein>
<gene>
    <name evidence="2" type="ORF">NDU88_000843</name>
</gene>
<keyword evidence="3" id="KW-1185">Reference proteome</keyword>
<evidence type="ECO:0000313" key="3">
    <source>
        <dbReference type="Proteomes" id="UP001066276"/>
    </source>
</evidence>
<reference evidence="2" key="1">
    <citation type="journal article" date="2022" name="bioRxiv">
        <title>Sequencing and chromosome-scale assembly of the giantPleurodeles waltlgenome.</title>
        <authorList>
            <person name="Brown T."/>
            <person name="Elewa A."/>
            <person name="Iarovenko S."/>
            <person name="Subramanian E."/>
            <person name="Araus A.J."/>
            <person name="Petzold A."/>
            <person name="Susuki M."/>
            <person name="Suzuki K.-i.T."/>
            <person name="Hayashi T."/>
            <person name="Toyoda A."/>
            <person name="Oliveira C."/>
            <person name="Osipova E."/>
            <person name="Leigh N.D."/>
            <person name="Simon A."/>
            <person name="Yun M.H."/>
        </authorList>
    </citation>
    <scope>NUCLEOTIDE SEQUENCE</scope>
    <source>
        <strain evidence="2">20211129_DDA</strain>
        <tissue evidence="2">Liver</tissue>
    </source>
</reference>